<evidence type="ECO:0000313" key="6">
    <source>
        <dbReference type="EMBL" id="BBI50516.1"/>
    </source>
</evidence>
<dbReference type="EMBL" id="AP019416">
    <property type="protein sequence ID" value="BBI50516.1"/>
    <property type="molecule type" value="Genomic_DNA"/>
</dbReference>
<evidence type="ECO:0000256" key="1">
    <source>
        <dbReference type="ARBA" id="ARBA00004141"/>
    </source>
</evidence>
<keyword evidence="2" id="KW-0812">Transmembrane</keyword>
<gene>
    <name evidence="6" type="ORF">HORIV_29370</name>
</gene>
<keyword evidence="4" id="KW-0472">Membrane</keyword>
<evidence type="ECO:0000256" key="2">
    <source>
        <dbReference type="ARBA" id="ARBA00022692"/>
    </source>
</evidence>
<dbReference type="Proteomes" id="UP000289555">
    <property type="component" value="Chromosome"/>
</dbReference>
<reference evidence="7" key="1">
    <citation type="journal article" date="2019" name="Microbiol. Resour. Announc.">
        <title>Complete Genome Sequence of Halomonas olivaria, a Moderately Halophilic Bacterium Isolated from Olive Processing Effluents, Obtained by Nanopore Sequencing.</title>
        <authorList>
            <person name="Nagata S."/>
            <person name="Ii K.M."/>
            <person name="Tsukimi T."/>
            <person name="Miura M.C."/>
            <person name="Galipon J."/>
            <person name="Arakawa K."/>
        </authorList>
    </citation>
    <scope>NUCLEOTIDE SEQUENCE [LARGE SCALE GENOMIC DNA]</scope>
    <source>
        <strain evidence="7">TYRC17</strain>
    </source>
</reference>
<feature type="domain" description="RCK C-terminal" evidence="5">
    <location>
        <begin position="1"/>
        <end position="81"/>
    </location>
</feature>
<dbReference type="PANTHER" id="PTHR43652:SF2">
    <property type="entry name" value="BASIC AMINO ACID ANTIPORTER YFCC-RELATED"/>
    <property type="match status" value="1"/>
</dbReference>
<dbReference type="InterPro" id="IPR006037">
    <property type="entry name" value="RCK_C"/>
</dbReference>
<name>A0ABM7GEL3_9GAMM</name>
<dbReference type="InterPro" id="IPR036721">
    <property type="entry name" value="RCK_C_sf"/>
</dbReference>
<dbReference type="Gene3D" id="3.30.70.1450">
    <property type="entry name" value="Regulator of K+ conductance, C-terminal domain"/>
    <property type="match status" value="1"/>
</dbReference>
<evidence type="ECO:0000313" key="7">
    <source>
        <dbReference type="Proteomes" id="UP000289555"/>
    </source>
</evidence>
<keyword evidence="3" id="KW-1133">Transmembrane helix</keyword>
<dbReference type="PROSITE" id="PS51202">
    <property type="entry name" value="RCK_C"/>
    <property type="match status" value="1"/>
</dbReference>
<evidence type="ECO:0000259" key="5">
    <source>
        <dbReference type="PROSITE" id="PS51202"/>
    </source>
</evidence>
<evidence type="ECO:0000256" key="4">
    <source>
        <dbReference type="ARBA" id="ARBA00023136"/>
    </source>
</evidence>
<dbReference type="Pfam" id="PF02080">
    <property type="entry name" value="TrkA_C"/>
    <property type="match status" value="1"/>
</dbReference>
<dbReference type="SUPFAM" id="SSF116726">
    <property type="entry name" value="TrkA C-terminal domain-like"/>
    <property type="match status" value="1"/>
</dbReference>
<dbReference type="PANTHER" id="PTHR43652">
    <property type="entry name" value="BASIC AMINO ACID ANTIPORTER YFCC-RELATED"/>
    <property type="match status" value="1"/>
</dbReference>
<organism evidence="6 7">
    <name type="scientific">Vreelandella olivaria</name>
    <dbReference type="NCBI Taxonomy" id="390919"/>
    <lineage>
        <taxon>Bacteria</taxon>
        <taxon>Pseudomonadati</taxon>
        <taxon>Pseudomonadota</taxon>
        <taxon>Gammaproteobacteria</taxon>
        <taxon>Oceanospirillales</taxon>
        <taxon>Halomonadaceae</taxon>
        <taxon>Vreelandella</taxon>
    </lineage>
</organism>
<accession>A0ABM7GEL3</accession>
<proteinExistence type="predicted"/>
<comment type="subcellular location">
    <subcellularLocation>
        <location evidence="1">Membrane</location>
        <topology evidence="1">Multi-pass membrane protein</topology>
    </subcellularLocation>
</comment>
<protein>
    <recommendedName>
        <fullName evidence="5">RCK C-terminal domain-containing protein</fullName>
    </recommendedName>
</protein>
<keyword evidence="7" id="KW-1185">Reference proteome</keyword>
<evidence type="ECO:0000256" key="3">
    <source>
        <dbReference type="ARBA" id="ARBA00022989"/>
    </source>
</evidence>
<sequence length="107" mass="12010">MDTEGLQLIEAVVRNDSMMINRSVRQLRLNHQFGLHLVAVARDGGRLKQRLRDIRFKNGDVLLLQGSENEISDSLASLGCLPLASRELHLGQPRKLAVSIAILLWRS</sequence>
<dbReference type="InterPro" id="IPR051679">
    <property type="entry name" value="DASS-Related_Transporters"/>
</dbReference>